<dbReference type="SUPFAM" id="SSF51419">
    <property type="entry name" value="PLP-binding barrel"/>
    <property type="match status" value="1"/>
</dbReference>
<dbReference type="InterPro" id="IPR029066">
    <property type="entry name" value="PLP-binding_barrel"/>
</dbReference>
<protein>
    <recommendedName>
        <fullName evidence="6">ornithine decarboxylase</fullName>
        <ecNumber evidence="6">4.1.1.17</ecNumber>
    </recommendedName>
</protein>
<evidence type="ECO:0000259" key="12">
    <source>
        <dbReference type="Pfam" id="PF02784"/>
    </source>
</evidence>
<evidence type="ECO:0000313" key="13">
    <source>
        <dbReference type="EMBL" id="PIA56739.1"/>
    </source>
</evidence>
<name>A0A2G5ELY6_AQUCA</name>
<dbReference type="InterPro" id="IPR009006">
    <property type="entry name" value="Ala_racemase/Decarboxylase_C"/>
</dbReference>
<dbReference type="Pfam" id="PF02784">
    <property type="entry name" value="Orn_Arg_deC_N"/>
    <property type="match status" value="1"/>
</dbReference>
<comment type="similarity">
    <text evidence="2 10">Belongs to the Orn/Lys/Arg decarboxylase class-II family.</text>
</comment>
<dbReference type="InterPro" id="IPR022644">
    <property type="entry name" value="De-COase2_N"/>
</dbReference>
<dbReference type="InParanoid" id="A0A2G5ELY6"/>
<dbReference type="InterPro" id="IPR022643">
    <property type="entry name" value="De-COase2_C"/>
</dbReference>
<dbReference type="STRING" id="218851.A0A2G5ELY6"/>
<keyword evidence="14" id="KW-1185">Reference proteome</keyword>
<comment type="catalytic activity">
    <reaction evidence="8">
        <text>L-ornithine + H(+) = putrescine + CO2</text>
        <dbReference type="Rhea" id="RHEA:22964"/>
        <dbReference type="ChEBI" id="CHEBI:15378"/>
        <dbReference type="ChEBI" id="CHEBI:16526"/>
        <dbReference type="ChEBI" id="CHEBI:46911"/>
        <dbReference type="ChEBI" id="CHEBI:326268"/>
        <dbReference type="EC" id="4.1.1.17"/>
    </reaction>
</comment>
<feature type="active site" description="Proton donor" evidence="9">
    <location>
        <position position="362"/>
    </location>
</feature>
<keyword evidence="4" id="KW-0456">Lyase</keyword>
<dbReference type="InterPro" id="IPR022657">
    <property type="entry name" value="De-COase2_CS"/>
</dbReference>
<dbReference type="EMBL" id="KZ305024">
    <property type="protein sequence ID" value="PIA56739.1"/>
    <property type="molecule type" value="Genomic_DNA"/>
</dbReference>
<dbReference type="SUPFAM" id="SSF50621">
    <property type="entry name" value="Alanine racemase C-terminal domain-like"/>
    <property type="match status" value="1"/>
</dbReference>
<dbReference type="PRINTS" id="PR01182">
    <property type="entry name" value="ORNDCRBXLASE"/>
</dbReference>
<dbReference type="AlphaFoldDB" id="A0A2G5ELY6"/>
<dbReference type="FunFam" id="3.20.20.10:FF:000005">
    <property type="entry name" value="Ornithine decarboxylase"/>
    <property type="match status" value="1"/>
</dbReference>
<dbReference type="OrthoDB" id="5034579at2759"/>
<evidence type="ECO:0000256" key="2">
    <source>
        <dbReference type="ARBA" id="ARBA00008872"/>
    </source>
</evidence>
<comment type="subunit">
    <text evidence="7">Homodimer. Only the dimer is catalytically active, as the active sites are constructed of residues from both monomers.</text>
</comment>
<reference evidence="13 14" key="1">
    <citation type="submission" date="2017-09" db="EMBL/GenBank/DDBJ databases">
        <title>WGS assembly of Aquilegia coerulea Goldsmith.</title>
        <authorList>
            <person name="Hodges S."/>
            <person name="Kramer E."/>
            <person name="Nordborg M."/>
            <person name="Tomkins J."/>
            <person name="Borevitz J."/>
            <person name="Derieg N."/>
            <person name="Yan J."/>
            <person name="Mihaltcheva S."/>
            <person name="Hayes R.D."/>
            <person name="Rokhsar D."/>
        </authorList>
    </citation>
    <scope>NUCLEOTIDE SEQUENCE [LARGE SCALE GENOMIC DNA]</scope>
    <source>
        <strain evidence="14">cv. Goldsmith</strain>
    </source>
</reference>
<dbReference type="InterPro" id="IPR002433">
    <property type="entry name" value="Orn_de-COase"/>
</dbReference>
<gene>
    <name evidence="13" type="ORF">AQUCO_00700828v1</name>
</gene>
<evidence type="ECO:0000256" key="7">
    <source>
        <dbReference type="ARBA" id="ARBA00046672"/>
    </source>
</evidence>
<comment type="cofactor">
    <cofactor evidence="1 9">
        <name>pyridoxal 5'-phosphate</name>
        <dbReference type="ChEBI" id="CHEBI:597326"/>
    </cofactor>
</comment>
<feature type="domain" description="Orn/DAP/Arg decarboxylase 2 C-terminal" evidence="11">
    <location>
        <begin position="59"/>
        <end position="389"/>
    </location>
</feature>
<dbReference type="PANTHER" id="PTHR11482:SF6">
    <property type="entry name" value="ORNITHINE DECARBOXYLASE 1-RELATED"/>
    <property type="match status" value="1"/>
</dbReference>
<dbReference type="GO" id="GO:0033387">
    <property type="term" value="P:putrescine biosynthetic process from arginine, via ornithine"/>
    <property type="evidence" value="ECO:0007669"/>
    <property type="project" value="UniProtKB-UniPathway"/>
</dbReference>
<evidence type="ECO:0000256" key="5">
    <source>
        <dbReference type="ARBA" id="ARBA00034115"/>
    </source>
</evidence>
<dbReference type="Pfam" id="PF00278">
    <property type="entry name" value="Orn_DAP_Arg_deC"/>
    <property type="match status" value="1"/>
</dbReference>
<dbReference type="InterPro" id="IPR000183">
    <property type="entry name" value="Orn/DAP/Arg_de-COase"/>
</dbReference>
<dbReference type="UniPathway" id="UPA00535">
    <property type="reaction ID" value="UER00288"/>
</dbReference>
<comment type="pathway">
    <text evidence="5">Amine and polyamine biosynthesis; putrescine biosynthesis via L-ornithine pathway; putrescine from L-ornithine: step 1/1.</text>
</comment>
<dbReference type="GO" id="GO:0005737">
    <property type="term" value="C:cytoplasm"/>
    <property type="evidence" value="ECO:0007669"/>
    <property type="project" value="TreeGrafter"/>
</dbReference>
<feature type="modified residue" description="N6-(pyridoxal phosphate)lysine" evidence="9">
    <location>
        <position position="87"/>
    </location>
</feature>
<dbReference type="PROSITE" id="PS00879">
    <property type="entry name" value="ODR_DC_2_2"/>
    <property type="match status" value="1"/>
</dbReference>
<dbReference type="CDD" id="cd00622">
    <property type="entry name" value="PLPDE_III_ODC"/>
    <property type="match status" value="1"/>
</dbReference>
<evidence type="ECO:0000256" key="4">
    <source>
        <dbReference type="ARBA" id="ARBA00023239"/>
    </source>
</evidence>
<evidence type="ECO:0000256" key="9">
    <source>
        <dbReference type="PIRSR" id="PIRSR600183-50"/>
    </source>
</evidence>
<accession>A0A2G5ELY6</accession>
<dbReference type="PANTHER" id="PTHR11482">
    <property type="entry name" value="ARGININE/DIAMINOPIMELATE/ORNITHINE DECARBOXYLASE"/>
    <property type="match status" value="1"/>
</dbReference>
<evidence type="ECO:0000313" key="14">
    <source>
        <dbReference type="Proteomes" id="UP000230069"/>
    </source>
</evidence>
<proteinExistence type="inferred from homology"/>
<keyword evidence="3 9" id="KW-0663">Pyridoxal phosphate</keyword>
<dbReference type="Gene3D" id="2.40.37.10">
    <property type="entry name" value="Lyase, Ornithine Decarboxylase, Chain A, domain 1"/>
    <property type="match status" value="1"/>
</dbReference>
<evidence type="ECO:0000259" key="11">
    <source>
        <dbReference type="Pfam" id="PF00278"/>
    </source>
</evidence>
<dbReference type="PRINTS" id="PR01179">
    <property type="entry name" value="ODADCRBXLASE"/>
</dbReference>
<feature type="domain" description="Orn/DAP/Arg decarboxylase 2 N-terminal" evidence="12">
    <location>
        <begin position="64"/>
        <end position="287"/>
    </location>
</feature>
<evidence type="ECO:0000256" key="3">
    <source>
        <dbReference type="ARBA" id="ARBA00022898"/>
    </source>
</evidence>
<evidence type="ECO:0000256" key="8">
    <source>
        <dbReference type="ARBA" id="ARBA00049127"/>
    </source>
</evidence>
<organism evidence="13 14">
    <name type="scientific">Aquilegia coerulea</name>
    <name type="common">Rocky mountain columbine</name>
    <dbReference type="NCBI Taxonomy" id="218851"/>
    <lineage>
        <taxon>Eukaryota</taxon>
        <taxon>Viridiplantae</taxon>
        <taxon>Streptophyta</taxon>
        <taxon>Embryophyta</taxon>
        <taxon>Tracheophyta</taxon>
        <taxon>Spermatophyta</taxon>
        <taxon>Magnoliopsida</taxon>
        <taxon>Ranunculales</taxon>
        <taxon>Ranunculaceae</taxon>
        <taxon>Thalictroideae</taxon>
        <taxon>Aquilegia</taxon>
    </lineage>
</organism>
<sequence length="426" mass="46864">MDSQQLPALVLGTNSNIHQTVFSCNGVNNKRMTRLSEAELYEFMQSIIAMNPDIKDPFYVLDLGSVKCIMDQWNSKLPKVRPFYAVKRNPDPIFLTSLAMLGSDFDCASQAEVKAVLALGVSADRIIFANTCKSEAHLKYAASVGVNLATYDSPYEIEKIKKMHPKCALLLQIKVGETKIGALPEEVIPLLRAAHMAHLPVVGVAFHLGTAVRHPEVYCAAIASAKMVFDTTVQLGMPKMYMLDIGGGFTAGPQFCEAADTINFALPFYFGNEQSLEIISEPGRFFAESSFTLVMNIIGKRVRGSLREYWINDGLYGSMTNMLNDPNCATGTIKPLAVESSPDNPTCHGLKTYQSTVYGPICNCFGTILTNYQLPELNVNDWLVFSGMGAYSSSAGYKFNCCDTTAIRTYLAYSKRGEPSMKENKI</sequence>
<dbReference type="EC" id="4.1.1.17" evidence="6"/>
<dbReference type="Gene3D" id="3.20.20.10">
    <property type="entry name" value="Alanine racemase"/>
    <property type="match status" value="1"/>
</dbReference>
<dbReference type="GO" id="GO:0004586">
    <property type="term" value="F:ornithine decarboxylase activity"/>
    <property type="evidence" value="ECO:0007669"/>
    <property type="project" value="UniProtKB-EC"/>
</dbReference>
<evidence type="ECO:0000256" key="10">
    <source>
        <dbReference type="RuleBase" id="RU003737"/>
    </source>
</evidence>
<evidence type="ECO:0000256" key="1">
    <source>
        <dbReference type="ARBA" id="ARBA00001933"/>
    </source>
</evidence>
<evidence type="ECO:0000256" key="6">
    <source>
        <dbReference type="ARBA" id="ARBA00034138"/>
    </source>
</evidence>
<dbReference type="Proteomes" id="UP000230069">
    <property type="component" value="Unassembled WGS sequence"/>
</dbReference>